<dbReference type="Pfam" id="PF14817">
    <property type="entry name" value="HAUS5"/>
    <property type="match status" value="1"/>
</dbReference>
<organism evidence="2 3">
    <name type="scientific">Sesamum angolense</name>
    <dbReference type="NCBI Taxonomy" id="2727404"/>
    <lineage>
        <taxon>Eukaryota</taxon>
        <taxon>Viridiplantae</taxon>
        <taxon>Streptophyta</taxon>
        <taxon>Embryophyta</taxon>
        <taxon>Tracheophyta</taxon>
        <taxon>Spermatophyta</taxon>
        <taxon>Magnoliopsida</taxon>
        <taxon>eudicotyledons</taxon>
        <taxon>Gunneridae</taxon>
        <taxon>Pentapetalae</taxon>
        <taxon>asterids</taxon>
        <taxon>lamiids</taxon>
        <taxon>Lamiales</taxon>
        <taxon>Pedaliaceae</taxon>
        <taxon>Sesamum</taxon>
    </lineage>
</organism>
<reference evidence="2" key="1">
    <citation type="submission" date="2020-06" db="EMBL/GenBank/DDBJ databases">
        <authorList>
            <person name="Li T."/>
            <person name="Hu X."/>
            <person name="Zhang T."/>
            <person name="Song X."/>
            <person name="Zhang H."/>
            <person name="Dai N."/>
            <person name="Sheng W."/>
            <person name="Hou X."/>
            <person name="Wei L."/>
        </authorList>
    </citation>
    <scope>NUCLEOTIDE SEQUENCE</scope>
    <source>
        <strain evidence="2">K16</strain>
        <tissue evidence="2">Leaf</tissue>
    </source>
</reference>
<evidence type="ECO:0000313" key="3">
    <source>
        <dbReference type="Proteomes" id="UP001289374"/>
    </source>
</evidence>
<feature type="region of interest" description="Disordered" evidence="1">
    <location>
        <begin position="87"/>
        <end position="107"/>
    </location>
</feature>
<dbReference type="InterPro" id="IPR029131">
    <property type="entry name" value="HAUS5"/>
</dbReference>
<dbReference type="GO" id="GO:0070652">
    <property type="term" value="C:HAUS complex"/>
    <property type="evidence" value="ECO:0007669"/>
    <property type="project" value="InterPro"/>
</dbReference>
<evidence type="ECO:0000256" key="1">
    <source>
        <dbReference type="SAM" id="MobiDB-lite"/>
    </source>
</evidence>
<dbReference type="AlphaFoldDB" id="A0AAE2C5I4"/>
<protein>
    <submittedName>
        <fullName evidence="2">AUGMIN subunit</fullName>
    </submittedName>
</protein>
<dbReference type="EMBL" id="JACGWL010000001">
    <property type="protein sequence ID" value="KAK4409804.1"/>
    <property type="molecule type" value="Genomic_DNA"/>
</dbReference>
<dbReference type="PANTHER" id="PTHR34968:SF1">
    <property type="entry name" value="AUGMIN SUBUNIT 5"/>
    <property type="match status" value="1"/>
</dbReference>
<dbReference type="InterPro" id="IPR044706">
    <property type="entry name" value="AUG5_plant"/>
</dbReference>
<keyword evidence="3" id="KW-1185">Reference proteome</keyword>
<dbReference type="Proteomes" id="UP001289374">
    <property type="component" value="Unassembled WGS sequence"/>
</dbReference>
<comment type="caution">
    <text evidence="2">The sequence shown here is derived from an EMBL/GenBank/DDBJ whole genome shotgun (WGS) entry which is preliminary data.</text>
</comment>
<name>A0AAE2C5I4_9LAMI</name>
<evidence type="ECO:0000313" key="2">
    <source>
        <dbReference type="EMBL" id="KAK4409804.1"/>
    </source>
</evidence>
<dbReference type="PANTHER" id="PTHR34968">
    <property type="entry name" value="AUGMIN SUBUNIT 5"/>
    <property type="match status" value="1"/>
</dbReference>
<sequence length="852" mass="95013">MQSSSGAVAQPEAILEWLQKEMGYRPLGQYASSAKASAPTAESLRKICRGNMIPVWNFLIKRVKSEKTVENIRRNILVHGADDVDKGRRKEKLGVGKETSGGSSSREIALQERELAEKEVDRLRQIVRRQRKELKAKMIEVSREEAERKRMLDERSNYRHKQVMLETYDQQCDEAAKIFAEYHKRLRYYVNQARDAQRSSADSSMEMVTSFHANNGKELYSTVKGSKNAEDVILIETARERNMRKVCESLAMQMSEKIRSSFPAYEGSGIHVNSQLEAAKLGIDIDGDLPTDIKDVMADCLKSPPLLLQSITSYTQRLKTLFNREIERIDVRADAEALRYKYENDTITEASTDISSPLQYHLYGNGKLGGDAPSRGTENQLLERQKAHVQQFLATEDALNKAAEARNMSHVLLKRLHGSGDAVSSHSLVAAGTSQNMSSLRQLELEVWAKERDAAGLRASLNTLMSEVHRLDKLCAERKEAENSLRKKWKKIEEFDARRSELEAIYKSLLKANMDAASFWSQQPLAAREYASSTIVPACCVVVDLSNNAQDLIDQEVSAFYRTPDNSLYMLPSTPQALLESMGANGSTGPEAVATAERNAAMLTARAGARDPSAVPSICRISAALQYPAGLDGLDAGLASVLESMEFCLKLRGSEACVLEDLAKAINLVHIRRDLVESGHALLNHAHRAQQEYERTTNYCLNVAAEQQKTVTEKWLPELSNAVLNAQKCLDDCKYVGGLLDEWWEQPASTVVDWVAVDGENVAAWQNHVVKLGGVEPNRVGILVKAIASFGLIERDDSSQLGIWKDLSYAPSPVNHLGLDLVSSFRWVCYRPILSAPSFVASIQNDNFPHHR</sequence>
<reference evidence="2" key="2">
    <citation type="journal article" date="2024" name="Plant">
        <title>Genomic evolution and insights into agronomic trait innovations of Sesamum species.</title>
        <authorList>
            <person name="Miao H."/>
            <person name="Wang L."/>
            <person name="Qu L."/>
            <person name="Liu H."/>
            <person name="Sun Y."/>
            <person name="Le M."/>
            <person name="Wang Q."/>
            <person name="Wei S."/>
            <person name="Zheng Y."/>
            <person name="Lin W."/>
            <person name="Duan Y."/>
            <person name="Cao H."/>
            <person name="Xiong S."/>
            <person name="Wang X."/>
            <person name="Wei L."/>
            <person name="Li C."/>
            <person name="Ma Q."/>
            <person name="Ju M."/>
            <person name="Zhao R."/>
            <person name="Li G."/>
            <person name="Mu C."/>
            <person name="Tian Q."/>
            <person name="Mei H."/>
            <person name="Zhang T."/>
            <person name="Gao T."/>
            <person name="Zhang H."/>
        </authorList>
    </citation>
    <scope>NUCLEOTIDE SEQUENCE</scope>
    <source>
        <strain evidence="2">K16</strain>
    </source>
</reference>
<gene>
    <name evidence="2" type="ORF">Sango_0053400</name>
</gene>
<dbReference type="GO" id="GO:0005876">
    <property type="term" value="C:spindle microtubule"/>
    <property type="evidence" value="ECO:0007669"/>
    <property type="project" value="InterPro"/>
</dbReference>
<accession>A0AAE2C5I4</accession>
<proteinExistence type="predicted"/>
<dbReference type="GO" id="GO:0051225">
    <property type="term" value="P:spindle assembly"/>
    <property type="evidence" value="ECO:0007669"/>
    <property type="project" value="InterPro"/>
</dbReference>